<evidence type="ECO:0000313" key="3">
    <source>
        <dbReference type="Proteomes" id="UP001143192"/>
    </source>
</evidence>
<organism evidence="2 3">
    <name type="scientific">Bacteroides muris</name>
    <name type="common">ex Fokt et al. 2023</name>
    <dbReference type="NCBI Taxonomy" id="2937417"/>
    <lineage>
        <taxon>Bacteria</taxon>
        <taxon>Pseudomonadati</taxon>
        <taxon>Bacteroidota</taxon>
        <taxon>Bacteroidia</taxon>
        <taxon>Bacteroidales</taxon>
        <taxon>Bacteroidaceae</taxon>
        <taxon>Bacteroides</taxon>
    </lineage>
</organism>
<feature type="transmembrane region" description="Helical" evidence="1">
    <location>
        <begin position="85"/>
        <end position="108"/>
    </location>
</feature>
<accession>A0A9X2NRP2</accession>
<feature type="transmembrane region" description="Helical" evidence="1">
    <location>
        <begin position="12"/>
        <end position="36"/>
    </location>
</feature>
<dbReference type="EMBL" id="JAMZED010000015">
    <property type="protein sequence ID" value="MCR6504635.1"/>
    <property type="molecule type" value="Genomic_DNA"/>
</dbReference>
<feature type="transmembrane region" description="Helical" evidence="1">
    <location>
        <begin position="51"/>
        <end position="73"/>
    </location>
</feature>
<name>A0A9X2NRP2_9BACE</name>
<evidence type="ECO:0008006" key="4">
    <source>
        <dbReference type="Google" id="ProtNLM"/>
    </source>
</evidence>
<proteinExistence type="predicted"/>
<reference evidence="2" key="1">
    <citation type="journal article" date="2022" name="Arch. Microbiol.">
        <title>Bacteroides muris sp. nov. isolated from the cecum of wild-derived house mice.</title>
        <authorList>
            <person name="Fokt H."/>
            <person name="Unni R."/>
            <person name="Repnik U."/>
            <person name="Schmitz R.A."/>
            <person name="Bramkamp M."/>
            <person name="Baines J.F."/>
            <person name="Unterweger D."/>
        </authorList>
    </citation>
    <scope>NUCLEOTIDE SEQUENCE</scope>
    <source>
        <strain evidence="2">KH365_2</strain>
    </source>
</reference>
<sequence length="122" mass="13945">MKAQAEQVWRQLDGLSPVLLILTAVLGIGLAIYYYTGYNEMPGRHYKIKHWGIWATIVFILSLVGTAIIEYVGIKTNIRTGLTSLYWLCALNNALYCLIIYFLTSLVWCNVGRTNAYKFLKF</sequence>
<keyword evidence="1" id="KW-1133">Transmembrane helix</keyword>
<evidence type="ECO:0000256" key="1">
    <source>
        <dbReference type="SAM" id="Phobius"/>
    </source>
</evidence>
<dbReference type="RefSeq" id="WP_257931390.1">
    <property type="nucleotide sequence ID" value="NZ_JAMZED010000015.1"/>
</dbReference>
<reference evidence="2" key="2">
    <citation type="submission" date="2022-04" db="EMBL/GenBank/DDBJ databases">
        <authorList>
            <person name="Fokt H."/>
            <person name="Baines J."/>
        </authorList>
    </citation>
    <scope>NUCLEOTIDE SEQUENCE</scope>
    <source>
        <strain evidence="2">KH365_2</strain>
    </source>
</reference>
<keyword evidence="1" id="KW-0472">Membrane</keyword>
<keyword evidence="1" id="KW-0812">Transmembrane</keyword>
<gene>
    <name evidence="2" type="ORF">M1B79_08050</name>
</gene>
<comment type="caution">
    <text evidence="2">The sequence shown here is derived from an EMBL/GenBank/DDBJ whole genome shotgun (WGS) entry which is preliminary data.</text>
</comment>
<protein>
    <recommendedName>
        <fullName evidence="4">Transmembrane protein</fullName>
    </recommendedName>
</protein>
<keyword evidence="3" id="KW-1185">Reference proteome</keyword>
<dbReference type="AlphaFoldDB" id="A0A9X2NRP2"/>
<dbReference type="Proteomes" id="UP001143192">
    <property type="component" value="Unassembled WGS sequence"/>
</dbReference>
<evidence type="ECO:0000313" key="2">
    <source>
        <dbReference type="EMBL" id="MCR6504635.1"/>
    </source>
</evidence>